<dbReference type="AlphaFoldDB" id="B3RS91"/>
<accession>B3RS91</accession>
<gene>
    <name evidence="1" type="ORF">TRIADDRAFT_54514</name>
</gene>
<dbReference type="HOGENOM" id="CLU_988064_0_0_1"/>
<reference evidence="1 2" key="1">
    <citation type="journal article" date="2008" name="Nature">
        <title>The Trichoplax genome and the nature of placozoans.</title>
        <authorList>
            <person name="Srivastava M."/>
            <person name="Begovic E."/>
            <person name="Chapman J."/>
            <person name="Putnam N.H."/>
            <person name="Hellsten U."/>
            <person name="Kawashima T."/>
            <person name="Kuo A."/>
            <person name="Mitros T."/>
            <person name="Salamov A."/>
            <person name="Carpenter M.L."/>
            <person name="Signorovitch A.Y."/>
            <person name="Moreno M.A."/>
            <person name="Kamm K."/>
            <person name="Grimwood J."/>
            <person name="Schmutz J."/>
            <person name="Shapiro H."/>
            <person name="Grigoriev I.V."/>
            <person name="Buss L.W."/>
            <person name="Schierwater B."/>
            <person name="Dellaporta S.L."/>
            <person name="Rokhsar D.S."/>
        </authorList>
    </citation>
    <scope>NUCLEOTIDE SEQUENCE [LARGE SCALE GENOMIC DNA]</scope>
    <source>
        <strain evidence="1 2">Grell-BS-1999</strain>
    </source>
</reference>
<sequence>MGKKATYEDKPIEFIKDNLKCLFPLIPAEKFENYEIVYKFDESDTNALFGGKQFLILFDRELTAPETKNGGKKQIIMRDIDLNYIKENQQDSELSLRLSNEQHEELRSSLDKTLKEVGVEMETSTADTDDYLSLIGFFEEIILYLYTTPRSGQKTLKTCLINARNFLFVYYSLMRHDIKNKYYLDAILQIMAFVSYRNLGVERIRDIRHLLEPAIDEVCAKFDICFDMIVQGSWVPGLVIGASLIVGYTMATAEPLIGLAVGVKGKQEIRSLHVSRMVKKYF</sequence>
<proteinExistence type="predicted"/>
<organism evidence="1 2">
    <name type="scientific">Trichoplax adhaerens</name>
    <name type="common">Trichoplax reptans</name>
    <dbReference type="NCBI Taxonomy" id="10228"/>
    <lineage>
        <taxon>Eukaryota</taxon>
        <taxon>Metazoa</taxon>
        <taxon>Placozoa</taxon>
        <taxon>Uniplacotomia</taxon>
        <taxon>Trichoplacea</taxon>
        <taxon>Trichoplacidae</taxon>
        <taxon>Trichoplax</taxon>
    </lineage>
</organism>
<keyword evidence="2" id="KW-1185">Reference proteome</keyword>
<dbReference type="KEGG" id="tad:TRIADDRAFT_54514"/>
<dbReference type="EMBL" id="DS985243">
    <property type="protein sequence ID" value="EDV26475.1"/>
    <property type="molecule type" value="Genomic_DNA"/>
</dbReference>
<evidence type="ECO:0000313" key="2">
    <source>
        <dbReference type="Proteomes" id="UP000009022"/>
    </source>
</evidence>
<protein>
    <submittedName>
        <fullName evidence="1">Uncharacterized protein</fullName>
    </submittedName>
</protein>
<dbReference type="InParanoid" id="B3RS91"/>
<evidence type="ECO:0000313" key="1">
    <source>
        <dbReference type="EMBL" id="EDV26475.1"/>
    </source>
</evidence>
<name>B3RS91_TRIAD</name>
<dbReference type="GeneID" id="6752223"/>
<dbReference type="Proteomes" id="UP000009022">
    <property type="component" value="Unassembled WGS sequence"/>
</dbReference>
<dbReference type="CTD" id="6752223"/>
<dbReference type="RefSeq" id="XP_002110471.1">
    <property type="nucleotide sequence ID" value="XM_002110435.1"/>
</dbReference>